<dbReference type="InterPro" id="IPR036266">
    <property type="entry name" value="SecA_Wing/Scaffold_sf"/>
</dbReference>
<dbReference type="Pfam" id="PF21090">
    <property type="entry name" value="P-loop_SecA"/>
    <property type="match status" value="1"/>
</dbReference>
<keyword evidence="10" id="KW-1003">Cell membrane</keyword>
<dbReference type="InterPro" id="IPR011115">
    <property type="entry name" value="SecA_DEAD"/>
</dbReference>
<dbReference type="InterPro" id="IPR014018">
    <property type="entry name" value="SecA_motor_DEAD"/>
</dbReference>
<keyword evidence="7 10" id="KW-1278">Translocase</keyword>
<evidence type="ECO:0000256" key="2">
    <source>
        <dbReference type="ARBA" id="ARBA00007650"/>
    </source>
</evidence>
<dbReference type="NCBIfam" id="NF009538">
    <property type="entry name" value="PRK12904.1"/>
    <property type="match status" value="1"/>
</dbReference>
<evidence type="ECO:0000256" key="3">
    <source>
        <dbReference type="ARBA" id="ARBA00022448"/>
    </source>
</evidence>
<dbReference type="EMBL" id="MG922855">
    <property type="protein sequence ID" value="AVZ00557.1"/>
    <property type="molecule type" value="Genomic_DNA"/>
</dbReference>
<feature type="binding site" evidence="10">
    <location>
        <position position="490"/>
    </location>
    <ligand>
        <name>ATP</name>
        <dbReference type="ChEBI" id="CHEBI:30616"/>
    </ligand>
</feature>
<dbReference type="Pfam" id="PF01043">
    <property type="entry name" value="SecA_PP_bind"/>
    <property type="match status" value="1"/>
</dbReference>
<reference evidence="14" key="1">
    <citation type="submission" date="2018-02" db="EMBL/GenBank/DDBJ databases">
        <title>The complete organellar genomes of Fucus spiralis (Fucaeae, Phaeophyceae) from California, USA.</title>
        <authorList>
            <person name="Hughey J.R."/>
        </authorList>
    </citation>
    <scope>NUCLEOTIDE SEQUENCE</scope>
</reference>
<dbReference type="EC" id="7.4.2.8" evidence="10"/>
<evidence type="ECO:0000256" key="8">
    <source>
        <dbReference type="ARBA" id="ARBA00023010"/>
    </source>
</evidence>
<dbReference type="SUPFAM" id="SSF52540">
    <property type="entry name" value="P-loop containing nucleoside triphosphate hydrolases"/>
    <property type="match status" value="2"/>
</dbReference>
<dbReference type="PROSITE" id="PS51196">
    <property type="entry name" value="SECA_MOTOR_DEAD"/>
    <property type="match status" value="1"/>
</dbReference>
<dbReference type="PROSITE" id="PS51192">
    <property type="entry name" value="HELICASE_ATP_BIND_1"/>
    <property type="match status" value="1"/>
</dbReference>
<dbReference type="AlphaFoldDB" id="A0A2R4QPU1"/>
<evidence type="ECO:0000313" key="14">
    <source>
        <dbReference type="EMBL" id="AVZ00557.1"/>
    </source>
</evidence>
<dbReference type="InterPro" id="IPR036670">
    <property type="entry name" value="SecA_X-link_sf"/>
</dbReference>
<feature type="binding site" evidence="10">
    <location>
        <position position="82"/>
    </location>
    <ligand>
        <name>ATP</name>
        <dbReference type="ChEBI" id="CHEBI:30616"/>
    </ligand>
</feature>
<evidence type="ECO:0000259" key="12">
    <source>
        <dbReference type="PROSITE" id="PS51192"/>
    </source>
</evidence>
<proteinExistence type="inferred from homology"/>
<dbReference type="SMART" id="SM00958">
    <property type="entry name" value="SecA_PP_bind"/>
    <property type="match status" value="1"/>
</dbReference>
<dbReference type="GO" id="GO:0017038">
    <property type="term" value="P:protein import"/>
    <property type="evidence" value="ECO:0007669"/>
    <property type="project" value="InterPro"/>
</dbReference>
<dbReference type="InterPro" id="IPR014001">
    <property type="entry name" value="Helicase_ATP-bd"/>
</dbReference>
<dbReference type="PROSITE" id="PS01312">
    <property type="entry name" value="SECA"/>
    <property type="match status" value="1"/>
</dbReference>
<comment type="catalytic activity">
    <reaction evidence="10">
        <text>ATP + H2O + cellular proteinSide 1 = ADP + phosphate + cellular proteinSide 2.</text>
        <dbReference type="EC" id="7.4.2.8"/>
    </reaction>
</comment>
<name>A0A2R4QPU1_9PHAE</name>
<dbReference type="Gene3D" id="1.10.3060.10">
    <property type="entry name" value="Helical scaffold and wing domains of SecA"/>
    <property type="match status" value="1"/>
</dbReference>
<dbReference type="InterPro" id="IPR027417">
    <property type="entry name" value="P-loop_NTPase"/>
</dbReference>
<evidence type="ECO:0000256" key="11">
    <source>
        <dbReference type="RuleBase" id="RU003874"/>
    </source>
</evidence>
<dbReference type="GO" id="GO:0006605">
    <property type="term" value="P:protein targeting"/>
    <property type="evidence" value="ECO:0007669"/>
    <property type="project" value="UniProtKB-UniRule"/>
</dbReference>
<dbReference type="GO" id="GO:0008564">
    <property type="term" value="F:protein-exporting ATPase activity"/>
    <property type="evidence" value="ECO:0007669"/>
    <property type="project" value="UniProtKB-EC"/>
</dbReference>
<dbReference type="Gene3D" id="3.40.50.300">
    <property type="entry name" value="P-loop containing nucleotide triphosphate hydrolases"/>
    <property type="match status" value="2"/>
</dbReference>
<dbReference type="GO" id="GO:0005524">
    <property type="term" value="F:ATP binding"/>
    <property type="evidence" value="ECO:0007669"/>
    <property type="project" value="UniProtKB-UniRule"/>
</dbReference>
<evidence type="ECO:0000256" key="1">
    <source>
        <dbReference type="ARBA" id="ARBA00004170"/>
    </source>
</evidence>
<keyword evidence="3 10" id="KW-0813">Transport</keyword>
<keyword evidence="8 10" id="KW-0811">Translocation</keyword>
<accession>A0A2R4QPU1</accession>
<evidence type="ECO:0000256" key="10">
    <source>
        <dbReference type="HAMAP-Rule" id="MF_01382"/>
    </source>
</evidence>
<dbReference type="GO" id="GO:0005886">
    <property type="term" value="C:plasma membrane"/>
    <property type="evidence" value="ECO:0007669"/>
    <property type="project" value="UniProtKB-SubCell"/>
</dbReference>
<dbReference type="CDD" id="cd17928">
    <property type="entry name" value="DEXDc_SecA"/>
    <property type="match status" value="1"/>
</dbReference>
<geneLocation type="plastid" evidence="14"/>
<comment type="subcellular location">
    <subcellularLocation>
        <location evidence="10">Cell membrane</location>
        <topology evidence="10">Peripheral membrane protein</topology>
        <orientation evidence="10">Cytoplasmic side</orientation>
    </subcellularLocation>
    <subcellularLocation>
        <location evidence="10">Cytoplasm</location>
    </subcellularLocation>
    <subcellularLocation>
        <location evidence="1">Membrane</location>
        <topology evidence="1">Peripheral membrane protein</topology>
    </subcellularLocation>
    <text evidence="10">Distribution is 50-50.</text>
</comment>
<keyword evidence="5 10" id="KW-0067">ATP-binding</keyword>
<evidence type="ECO:0000256" key="4">
    <source>
        <dbReference type="ARBA" id="ARBA00022741"/>
    </source>
</evidence>
<dbReference type="InterPro" id="IPR011116">
    <property type="entry name" value="SecA_Wing/Scaffold"/>
</dbReference>
<dbReference type="InterPro" id="IPR044722">
    <property type="entry name" value="SecA_SF2_C"/>
</dbReference>
<dbReference type="InterPro" id="IPR000185">
    <property type="entry name" value="SecA"/>
</dbReference>
<sequence>MIKLFSQIRNVWNKYQTTLNYINEIEKDLLEISDSELKSKTTKLKYFTCKNNYIDTKTLSEAFALTREASKRTINLRHYDVQILGGLVLNDGQIAEMKTGEGKTLVSTSPAVVNSLSGNSVHIVTINDYLAKRDAEWMGQIHRLLGLKVGLIQGEMPISERRTNYLRDIIYVTNVDLVFDFLKDNMVLDKKDLVQRPFNFCIIDEVDSILIDEARTPLIISRESNLMTEKYFKANEVSKYLENKRHFEIDEKAKKVSLTEKGLARTKILLNVDNIYSIQDPWIPYILNSLKARYLFFRDIHYILKNNQIVIIDEFTGRIMEGRKWGDGLHQAIEAKENIQMLKGSETLASITYQNFFRLYPKISGMTGTAKTEELEFENIYNLSVSILPTYKKMKRHDKSDFIFIDEISKWRAIAQECLKMYSIGQPVLVGTTTIQNSEVLSQLLQTYNIPHQLLNAKPENIQKEAKIVAQAGCLNSITIATNMAGRGTDILLGGNPEYKAIECTRFILKKLIEKDNFFIVDINLISLKLALKKNPKLITYLQNNLDTLLTIFEISNKRFNLLESLINNLYEELLIKYKQRQNQESDMVKSLGGLYVIGTERHESRRIDNQLRGRSGRQGNPGSSRFFLSLNDPLIRIFGGNKIQETMQKLKIDNEILDSKFLSNSLDSAQQKVEGFYYDQRKTLNKYDQVLDKQRKVIYYLREKVLSTTVIRDLVMEFSEGFLDDFIYYLDSQNREGKDIILTTRMISLLNRLSISTTIIYNNIDRLSELKKFLYEQLWASYICKEFHYCCSTDSRVLDKYNQLIFLKYIDFYWYKHLENMNFLLDAISWEAYAQKDPFLQYDERATNLLNFTLKDCRDSIIFEIFISNIIINNSD</sequence>
<keyword evidence="4 10" id="KW-0547">Nucleotide-binding</keyword>
<dbReference type="Pfam" id="PF07516">
    <property type="entry name" value="SecA_SW"/>
    <property type="match status" value="1"/>
</dbReference>
<organism evidence="14">
    <name type="scientific">Fucus spiralis</name>
    <dbReference type="NCBI Taxonomy" id="87149"/>
    <lineage>
        <taxon>Eukaryota</taxon>
        <taxon>Sar</taxon>
        <taxon>Stramenopiles</taxon>
        <taxon>Ochrophyta</taxon>
        <taxon>PX clade</taxon>
        <taxon>Phaeophyceae</taxon>
        <taxon>Fucales</taxon>
        <taxon>Fucaceae</taxon>
        <taxon>Fucus</taxon>
    </lineage>
</organism>
<keyword evidence="9 10" id="KW-0472">Membrane</keyword>
<feature type="binding site" evidence="10">
    <location>
        <begin position="100"/>
        <end position="104"/>
    </location>
    <ligand>
        <name>ATP</name>
        <dbReference type="ChEBI" id="CHEBI:30616"/>
    </ligand>
</feature>
<dbReference type="PANTHER" id="PTHR30612">
    <property type="entry name" value="SECA INNER MEMBRANE COMPONENT OF SEC PROTEIN SECRETION SYSTEM"/>
    <property type="match status" value="1"/>
</dbReference>
<dbReference type="SUPFAM" id="SSF81767">
    <property type="entry name" value="Pre-protein crosslinking domain of SecA"/>
    <property type="match status" value="1"/>
</dbReference>
<dbReference type="SMART" id="SM00957">
    <property type="entry name" value="SecA_DEAD"/>
    <property type="match status" value="1"/>
</dbReference>
<comment type="subunit">
    <text evidence="10">Monomer and homodimer. Part of the essential Sec protein translocation apparatus which comprises SecA, SecYEG and auxiliary proteins SecDF. Other proteins may also be involved.</text>
</comment>
<feature type="domain" description="SecA family profile" evidence="13">
    <location>
        <begin position="1"/>
        <end position="660"/>
    </location>
</feature>
<dbReference type="FunFam" id="3.90.1440.10:FF:000003">
    <property type="entry name" value="Preprotein translocase SecA subunit"/>
    <property type="match status" value="1"/>
</dbReference>
<dbReference type="CDD" id="cd18803">
    <property type="entry name" value="SF2_C_secA"/>
    <property type="match status" value="1"/>
</dbReference>
<evidence type="ECO:0000256" key="9">
    <source>
        <dbReference type="ARBA" id="ARBA00023136"/>
    </source>
</evidence>
<dbReference type="InterPro" id="IPR020937">
    <property type="entry name" value="SecA_CS"/>
</dbReference>
<evidence type="ECO:0000256" key="5">
    <source>
        <dbReference type="ARBA" id="ARBA00022840"/>
    </source>
</evidence>
<keyword evidence="14" id="KW-0934">Plastid</keyword>
<dbReference type="GO" id="GO:0005737">
    <property type="term" value="C:cytoplasm"/>
    <property type="evidence" value="ECO:0007669"/>
    <property type="project" value="UniProtKB-SubCell"/>
</dbReference>
<dbReference type="InterPro" id="IPR011130">
    <property type="entry name" value="SecA_preprotein_X-link_dom"/>
</dbReference>
<dbReference type="GO" id="GO:0065002">
    <property type="term" value="P:intracellular protein transmembrane transport"/>
    <property type="evidence" value="ECO:0007669"/>
    <property type="project" value="UniProtKB-UniRule"/>
</dbReference>
<dbReference type="HAMAP" id="MF_01382">
    <property type="entry name" value="SecA"/>
    <property type="match status" value="1"/>
</dbReference>
<dbReference type="SUPFAM" id="SSF81886">
    <property type="entry name" value="Helical scaffold and wing domains of SecA"/>
    <property type="match status" value="1"/>
</dbReference>
<dbReference type="Gene3D" id="3.90.1440.10">
    <property type="entry name" value="SecA, preprotein cross-linking domain"/>
    <property type="match status" value="1"/>
</dbReference>
<keyword evidence="10" id="KW-0963">Cytoplasm</keyword>
<evidence type="ECO:0000256" key="6">
    <source>
        <dbReference type="ARBA" id="ARBA00022927"/>
    </source>
</evidence>
<protein>
    <recommendedName>
        <fullName evidence="10 11">Protein translocase subunit SecA</fullName>
        <ecNumber evidence="10">7.4.2.8</ecNumber>
    </recommendedName>
</protein>
<comment type="similarity">
    <text evidence="2 10 11">Belongs to the SecA family.</text>
</comment>
<dbReference type="PANTHER" id="PTHR30612:SF0">
    <property type="entry name" value="CHLOROPLAST PROTEIN-TRANSPORTING ATPASE"/>
    <property type="match status" value="1"/>
</dbReference>
<dbReference type="Pfam" id="PF07517">
    <property type="entry name" value="SecA_DEAD"/>
    <property type="match status" value="1"/>
</dbReference>
<dbReference type="PRINTS" id="PR00906">
    <property type="entry name" value="SECA"/>
</dbReference>
<dbReference type="NCBIfam" id="TIGR00963">
    <property type="entry name" value="secA"/>
    <property type="match status" value="1"/>
</dbReference>
<evidence type="ECO:0000259" key="13">
    <source>
        <dbReference type="PROSITE" id="PS51196"/>
    </source>
</evidence>
<evidence type="ECO:0000256" key="7">
    <source>
        <dbReference type="ARBA" id="ARBA00022967"/>
    </source>
</evidence>
<feature type="domain" description="Helicase ATP-binding" evidence="12">
    <location>
        <begin position="84"/>
        <end position="221"/>
    </location>
</feature>
<keyword evidence="6 10" id="KW-0653">Protein transport</keyword>
<comment type="function">
    <text evidence="10">Part of the Sec protein translocase complex. Interacts with the SecYEG preprotein conducting channel. Has a central role in coupling the hydrolysis of ATP to the transfer of proteins into and across the cell membrane, serving as an ATP-driven molecular motor driving the stepwise translocation of polypeptide chains across the membrane.</text>
</comment>
<gene>
    <name evidence="10 14" type="primary">secA</name>
</gene>